<dbReference type="InterPro" id="IPR011032">
    <property type="entry name" value="GroES-like_sf"/>
</dbReference>
<gene>
    <name evidence="10" type="ORF">CKAH01_11733</name>
</gene>
<dbReference type="InterPro" id="IPR013154">
    <property type="entry name" value="ADH-like_N"/>
</dbReference>
<evidence type="ECO:0000259" key="9">
    <source>
        <dbReference type="Pfam" id="PF08240"/>
    </source>
</evidence>
<protein>
    <submittedName>
        <fullName evidence="10">Alcohol dehydrogenase</fullName>
    </submittedName>
</protein>
<evidence type="ECO:0000313" key="11">
    <source>
        <dbReference type="Proteomes" id="UP001281614"/>
    </source>
</evidence>
<dbReference type="PANTHER" id="PTHR42813">
    <property type="entry name" value="ZINC-TYPE ALCOHOL DEHYDROGENASE-LIKE"/>
    <property type="match status" value="1"/>
</dbReference>
<dbReference type="GO" id="GO:0016491">
    <property type="term" value="F:oxidoreductase activity"/>
    <property type="evidence" value="ECO:0007669"/>
    <property type="project" value="UniProtKB-KW"/>
</dbReference>
<reference evidence="10" key="1">
    <citation type="submission" date="2023-02" db="EMBL/GenBank/DDBJ databases">
        <title>Colletotrichum kahawae CIFC_Que2 genome sequencing and assembly.</title>
        <authorList>
            <person name="Baroncelli R."/>
        </authorList>
    </citation>
    <scope>NUCLEOTIDE SEQUENCE</scope>
    <source>
        <strain evidence="10">CIFC_Que2</strain>
    </source>
</reference>
<keyword evidence="5" id="KW-0560">Oxidoreductase</keyword>
<organism evidence="10 11">
    <name type="scientific">Colletotrichum kahawae</name>
    <name type="common">Coffee berry disease fungus</name>
    <dbReference type="NCBI Taxonomy" id="34407"/>
    <lineage>
        <taxon>Eukaryota</taxon>
        <taxon>Fungi</taxon>
        <taxon>Dikarya</taxon>
        <taxon>Ascomycota</taxon>
        <taxon>Pezizomycotina</taxon>
        <taxon>Sordariomycetes</taxon>
        <taxon>Hypocreomycetidae</taxon>
        <taxon>Glomerellales</taxon>
        <taxon>Glomerellaceae</taxon>
        <taxon>Colletotrichum</taxon>
        <taxon>Colletotrichum gloeosporioides species complex</taxon>
    </lineage>
</organism>
<keyword evidence="4 7" id="KW-0862">Zinc</keyword>
<keyword evidence="3 7" id="KW-0479">Metal-binding</keyword>
<dbReference type="SUPFAM" id="SSF50129">
    <property type="entry name" value="GroES-like"/>
    <property type="match status" value="1"/>
</dbReference>
<dbReference type="EMBL" id="VYYT01000011">
    <property type="protein sequence ID" value="KAK2778488.1"/>
    <property type="molecule type" value="Genomic_DNA"/>
</dbReference>
<evidence type="ECO:0000256" key="7">
    <source>
        <dbReference type="RuleBase" id="RU361277"/>
    </source>
</evidence>
<keyword evidence="11" id="KW-1185">Reference proteome</keyword>
<dbReference type="InterPro" id="IPR013149">
    <property type="entry name" value="ADH-like_C"/>
</dbReference>
<dbReference type="InterPro" id="IPR002328">
    <property type="entry name" value="ADH_Zn_CS"/>
</dbReference>
<feature type="domain" description="Alcohol dehydrogenase-like C-terminal" evidence="8">
    <location>
        <begin position="191"/>
        <end position="265"/>
    </location>
</feature>
<evidence type="ECO:0000259" key="8">
    <source>
        <dbReference type="Pfam" id="PF00107"/>
    </source>
</evidence>
<sequence>MALNNSFSGDFMRGIMYRGVPGEMTVENIPMPTILNQTDAVVRITTSALCGSDLHVYRGYQGGAPPWNMGHEAIGYISELGSAVSGLEVGDYVIIPDTVNHGRLEMEPTALDFYGNGDVVTDGLQCAKAEYARVRFADSNLIPIPLTHETTNTTIEQDYLTISDIFATGWASLDFSGFETGDTVAVFGVGPVGLLAAYSAVLRGASKVYVVDHVQARLDRAASIGAIPINFATSDPVAQILASEPNGVARSIDCVGIEALNSTLEHEPNIILNQMVNLTHVGGGIGQVGVYMAQPDSPGSPLGSTFSPIASFPLSDFFGKRLKFQAGPVNPKVYAPMLVELISSGKASPHFVASASISIEDVPAYYARFNAHDEIKVFIHFP</sequence>
<comment type="caution">
    <text evidence="10">The sequence shown here is derived from an EMBL/GenBank/DDBJ whole genome shotgun (WGS) entry which is preliminary data.</text>
</comment>
<evidence type="ECO:0000313" key="10">
    <source>
        <dbReference type="EMBL" id="KAK2778488.1"/>
    </source>
</evidence>
<dbReference type="Gene3D" id="3.40.50.720">
    <property type="entry name" value="NAD(P)-binding Rossmann-like Domain"/>
    <property type="match status" value="1"/>
</dbReference>
<dbReference type="PROSITE" id="PS00059">
    <property type="entry name" value="ADH_ZINC"/>
    <property type="match status" value="1"/>
</dbReference>
<evidence type="ECO:0000256" key="2">
    <source>
        <dbReference type="ARBA" id="ARBA00008072"/>
    </source>
</evidence>
<dbReference type="Proteomes" id="UP001281614">
    <property type="component" value="Unassembled WGS sequence"/>
</dbReference>
<dbReference type="GO" id="GO:0008270">
    <property type="term" value="F:zinc ion binding"/>
    <property type="evidence" value="ECO:0007669"/>
    <property type="project" value="InterPro"/>
</dbReference>
<evidence type="ECO:0000256" key="5">
    <source>
        <dbReference type="ARBA" id="ARBA00023002"/>
    </source>
</evidence>
<evidence type="ECO:0000256" key="4">
    <source>
        <dbReference type="ARBA" id="ARBA00022833"/>
    </source>
</evidence>
<accession>A0AAD9YUF4</accession>
<dbReference type="Pfam" id="PF00107">
    <property type="entry name" value="ADH_zinc_N"/>
    <property type="match status" value="1"/>
</dbReference>
<evidence type="ECO:0000256" key="3">
    <source>
        <dbReference type="ARBA" id="ARBA00022723"/>
    </source>
</evidence>
<dbReference type="InterPro" id="IPR036291">
    <property type="entry name" value="NAD(P)-bd_dom_sf"/>
</dbReference>
<dbReference type="Gene3D" id="3.90.180.10">
    <property type="entry name" value="Medium-chain alcohol dehydrogenases, catalytic domain"/>
    <property type="match status" value="1"/>
</dbReference>
<keyword evidence="6" id="KW-0520">NAD</keyword>
<evidence type="ECO:0000256" key="1">
    <source>
        <dbReference type="ARBA" id="ARBA00001947"/>
    </source>
</evidence>
<dbReference type="CDD" id="cd08282">
    <property type="entry name" value="PFDH_like"/>
    <property type="match status" value="1"/>
</dbReference>
<dbReference type="SUPFAM" id="SSF51735">
    <property type="entry name" value="NAD(P)-binding Rossmann-fold domains"/>
    <property type="match status" value="1"/>
</dbReference>
<dbReference type="PANTHER" id="PTHR42813:SF3">
    <property type="entry name" value="GLUTATHIONE-INDEPENDENT FORMALDEHYDE DEHYDROGENASE"/>
    <property type="match status" value="1"/>
</dbReference>
<evidence type="ECO:0000256" key="6">
    <source>
        <dbReference type="ARBA" id="ARBA00023027"/>
    </source>
</evidence>
<proteinExistence type="inferred from homology"/>
<comment type="cofactor">
    <cofactor evidence="1 7">
        <name>Zn(2+)</name>
        <dbReference type="ChEBI" id="CHEBI:29105"/>
    </cofactor>
</comment>
<feature type="domain" description="Alcohol dehydrogenase-like N-terminal" evidence="9">
    <location>
        <begin position="37"/>
        <end position="145"/>
    </location>
</feature>
<comment type="similarity">
    <text evidence="2 7">Belongs to the zinc-containing alcohol dehydrogenase family.</text>
</comment>
<name>A0AAD9YUF4_COLKA</name>
<dbReference type="AlphaFoldDB" id="A0AAD9YUF4"/>
<dbReference type="Pfam" id="PF08240">
    <property type="entry name" value="ADH_N"/>
    <property type="match status" value="1"/>
</dbReference>